<keyword evidence="12" id="KW-1185">Reference proteome</keyword>
<dbReference type="Gene3D" id="3.40.30.10">
    <property type="entry name" value="Glutaredoxin"/>
    <property type="match status" value="1"/>
</dbReference>
<dbReference type="PATRIC" id="fig|1297742.4.peg.7845"/>
<dbReference type="CDD" id="cd02947">
    <property type="entry name" value="TRX_family"/>
    <property type="match status" value="1"/>
</dbReference>
<evidence type="ECO:0000313" key="11">
    <source>
        <dbReference type="EMBL" id="AKQ70798.1"/>
    </source>
</evidence>
<dbReference type="eggNOG" id="COG3118">
    <property type="taxonomic scope" value="Bacteria"/>
</dbReference>
<dbReference type="PANTHER" id="PTHR45663:SF40">
    <property type="entry name" value="THIOREDOXIN 2"/>
    <property type="match status" value="1"/>
</dbReference>
<dbReference type="NCBIfam" id="TIGR01068">
    <property type="entry name" value="thioredoxin"/>
    <property type="match status" value="1"/>
</dbReference>
<organism evidence="11 12">
    <name type="scientific">Pseudomyxococcus hansupus</name>
    <dbReference type="NCBI Taxonomy" id="1297742"/>
    <lineage>
        <taxon>Bacteria</taxon>
        <taxon>Pseudomonadati</taxon>
        <taxon>Myxococcota</taxon>
        <taxon>Myxococcia</taxon>
        <taxon>Myxococcales</taxon>
        <taxon>Cystobacterineae</taxon>
        <taxon>Myxococcaceae</taxon>
        <taxon>Pseudomyxococcus</taxon>
    </lineage>
</organism>
<dbReference type="GO" id="GO:0005829">
    <property type="term" value="C:cytosol"/>
    <property type="evidence" value="ECO:0007669"/>
    <property type="project" value="TreeGrafter"/>
</dbReference>
<keyword evidence="5 9" id="KW-0676">Redox-active center</keyword>
<protein>
    <recommendedName>
        <fullName evidence="6 7">Thioredoxin</fullName>
    </recommendedName>
</protein>
<accession>A0A0H4X9T9</accession>
<proteinExistence type="inferred from homology"/>
<dbReference type="GO" id="GO:0015035">
    <property type="term" value="F:protein-disulfide reductase activity"/>
    <property type="evidence" value="ECO:0007669"/>
    <property type="project" value="UniProtKB-UniRule"/>
</dbReference>
<evidence type="ECO:0000256" key="1">
    <source>
        <dbReference type="ARBA" id="ARBA00008987"/>
    </source>
</evidence>
<dbReference type="InterPro" id="IPR036249">
    <property type="entry name" value="Thioredoxin-like_sf"/>
</dbReference>
<feature type="site" description="Contributes to redox potential value" evidence="8">
    <location>
        <position position="31"/>
    </location>
</feature>
<feature type="site" description="Contributes to redox potential value" evidence="8">
    <location>
        <position position="32"/>
    </location>
</feature>
<evidence type="ECO:0000256" key="6">
    <source>
        <dbReference type="NCBIfam" id="TIGR01068"/>
    </source>
</evidence>
<dbReference type="InterPro" id="IPR013766">
    <property type="entry name" value="Thioredoxin_domain"/>
</dbReference>
<feature type="active site" description="Nucleophile" evidence="8">
    <location>
        <position position="33"/>
    </location>
</feature>
<dbReference type="STRING" id="1297742.A176_007710"/>
<dbReference type="PROSITE" id="PS51352">
    <property type="entry name" value="THIOREDOXIN_2"/>
    <property type="match status" value="1"/>
</dbReference>
<dbReference type="AlphaFoldDB" id="A0A0H4X9T9"/>
<evidence type="ECO:0000256" key="3">
    <source>
        <dbReference type="ARBA" id="ARBA00022982"/>
    </source>
</evidence>
<dbReference type="FunFam" id="3.40.30.10:FF:000155">
    <property type="entry name" value="Thioredoxin"/>
    <property type="match status" value="1"/>
</dbReference>
<sequence>MAAVEITKDNFKETVSKEGIVILDWWASWCGPCRAFAPIFEQTSTKHPDVVFGKIDTDAQQELSGAFEIRSIPTLMVFRDGILLFEQPGALPAAALEDLLSQVKALDMEQVKKEVAARRTETPQA</sequence>
<keyword evidence="2" id="KW-0813">Transport</keyword>
<evidence type="ECO:0000313" key="12">
    <source>
        <dbReference type="Proteomes" id="UP000009026"/>
    </source>
</evidence>
<feature type="disulfide bond" description="Redox-active" evidence="9">
    <location>
        <begin position="30"/>
        <end position="33"/>
    </location>
</feature>
<reference evidence="11 12" key="1">
    <citation type="journal article" date="2016" name="PLoS ONE">
        <title>Complete Genome Sequence and Comparative Genomics of a Novel Myxobacterium Myxococcus hansupus.</title>
        <authorList>
            <person name="Sharma G."/>
            <person name="Narwani T."/>
            <person name="Subramanian S."/>
        </authorList>
    </citation>
    <scope>NUCLEOTIDE SEQUENCE [LARGE SCALE GENOMIC DNA]</scope>
    <source>
        <strain evidence="12">mixupus</strain>
    </source>
</reference>
<dbReference type="Proteomes" id="UP000009026">
    <property type="component" value="Chromosome"/>
</dbReference>
<gene>
    <name evidence="11" type="ORF">A176_007710</name>
</gene>
<keyword evidence="4 9" id="KW-1015">Disulfide bond</keyword>
<dbReference type="SUPFAM" id="SSF52833">
    <property type="entry name" value="Thioredoxin-like"/>
    <property type="match status" value="1"/>
</dbReference>
<evidence type="ECO:0000259" key="10">
    <source>
        <dbReference type="PROSITE" id="PS51352"/>
    </source>
</evidence>
<dbReference type="EMBL" id="CP012109">
    <property type="protein sequence ID" value="AKQ70798.1"/>
    <property type="molecule type" value="Genomic_DNA"/>
</dbReference>
<feature type="site" description="Deprotonates C-terminal active site Cys" evidence="8">
    <location>
        <position position="24"/>
    </location>
</feature>
<evidence type="ECO:0000256" key="5">
    <source>
        <dbReference type="ARBA" id="ARBA00023284"/>
    </source>
</evidence>
<dbReference type="PANTHER" id="PTHR45663">
    <property type="entry name" value="GEO12009P1"/>
    <property type="match status" value="1"/>
</dbReference>
<comment type="similarity">
    <text evidence="1 7">Belongs to the thioredoxin family.</text>
</comment>
<feature type="domain" description="Thioredoxin" evidence="10">
    <location>
        <begin position="1"/>
        <end position="105"/>
    </location>
</feature>
<evidence type="ECO:0000256" key="9">
    <source>
        <dbReference type="PIRSR" id="PIRSR000077-4"/>
    </source>
</evidence>
<dbReference type="InterPro" id="IPR005746">
    <property type="entry name" value="Thioredoxin"/>
</dbReference>
<dbReference type="RefSeq" id="WP_002637991.1">
    <property type="nucleotide sequence ID" value="NZ_CP012109.1"/>
</dbReference>
<dbReference type="Pfam" id="PF00085">
    <property type="entry name" value="Thioredoxin"/>
    <property type="match status" value="1"/>
</dbReference>
<keyword evidence="3" id="KW-0249">Electron transport</keyword>
<dbReference type="OrthoDB" id="9790390at2"/>
<feature type="active site" description="Nucleophile" evidence="8">
    <location>
        <position position="30"/>
    </location>
</feature>
<dbReference type="PIRSF" id="PIRSF000077">
    <property type="entry name" value="Thioredoxin"/>
    <property type="match status" value="1"/>
</dbReference>
<dbReference type="KEGG" id="mym:A176_007710"/>
<evidence type="ECO:0000256" key="7">
    <source>
        <dbReference type="PIRNR" id="PIRNR000077"/>
    </source>
</evidence>
<evidence type="ECO:0000256" key="2">
    <source>
        <dbReference type="ARBA" id="ARBA00022448"/>
    </source>
</evidence>
<evidence type="ECO:0000256" key="4">
    <source>
        <dbReference type="ARBA" id="ARBA00023157"/>
    </source>
</evidence>
<name>A0A0H4X9T9_9BACT</name>
<evidence type="ECO:0000256" key="8">
    <source>
        <dbReference type="PIRSR" id="PIRSR000077-1"/>
    </source>
</evidence>
<dbReference type="PRINTS" id="PR00421">
    <property type="entry name" value="THIOREDOXIN"/>
</dbReference>